<evidence type="ECO:0000256" key="3">
    <source>
        <dbReference type="ARBA" id="ARBA00023125"/>
    </source>
</evidence>
<keyword evidence="7" id="KW-1185">Reference proteome</keyword>
<keyword evidence="2" id="KW-0805">Transcription regulation</keyword>
<dbReference type="AlphaFoldDB" id="A0A9X2AYK4"/>
<dbReference type="FunFam" id="1.10.10.10:FF:000001">
    <property type="entry name" value="LysR family transcriptional regulator"/>
    <property type="match status" value="1"/>
</dbReference>
<dbReference type="SUPFAM" id="SSF53850">
    <property type="entry name" value="Periplasmic binding protein-like II"/>
    <property type="match status" value="1"/>
</dbReference>
<dbReference type="InterPro" id="IPR005119">
    <property type="entry name" value="LysR_subst-bd"/>
</dbReference>
<dbReference type="InterPro" id="IPR036390">
    <property type="entry name" value="WH_DNA-bd_sf"/>
</dbReference>
<accession>A0A9X2AYK4</accession>
<gene>
    <name evidence="6" type="ORF">LNL84_08030</name>
</gene>
<evidence type="ECO:0000256" key="1">
    <source>
        <dbReference type="ARBA" id="ARBA00009437"/>
    </source>
</evidence>
<dbReference type="EMBL" id="JAJNNZ010000005">
    <property type="protein sequence ID" value="MCJ2376782.1"/>
    <property type="molecule type" value="Genomic_DNA"/>
</dbReference>
<dbReference type="GO" id="GO:0043565">
    <property type="term" value="F:sequence-specific DNA binding"/>
    <property type="evidence" value="ECO:0007669"/>
    <property type="project" value="TreeGrafter"/>
</dbReference>
<proteinExistence type="inferred from homology"/>
<dbReference type="InterPro" id="IPR000847">
    <property type="entry name" value="LysR_HTH_N"/>
</dbReference>
<dbReference type="CDD" id="cd08422">
    <property type="entry name" value="PBP2_CrgA_like"/>
    <property type="match status" value="1"/>
</dbReference>
<dbReference type="Gene3D" id="3.40.190.290">
    <property type="match status" value="1"/>
</dbReference>
<comment type="similarity">
    <text evidence="1">Belongs to the LysR transcriptional regulatory family.</text>
</comment>
<dbReference type="Pfam" id="PF03466">
    <property type="entry name" value="LysR_substrate"/>
    <property type="match status" value="1"/>
</dbReference>
<dbReference type="InterPro" id="IPR058163">
    <property type="entry name" value="LysR-type_TF_proteobact-type"/>
</dbReference>
<keyword evidence="4" id="KW-0804">Transcription</keyword>
<reference evidence="6" key="1">
    <citation type="submission" date="2021-11" db="EMBL/GenBank/DDBJ databases">
        <title>Vibrio ZSDE26 sp. nov. and Vibrio ZSDZ34 sp. nov., isolated from coastal seawater in Qingdao.</title>
        <authorList>
            <person name="Zhang P."/>
        </authorList>
    </citation>
    <scope>NUCLEOTIDE SEQUENCE</scope>
    <source>
        <strain evidence="6">ZSDZ34</strain>
    </source>
</reference>
<evidence type="ECO:0000259" key="5">
    <source>
        <dbReference type="PROSITE" id="PS50931"/>
    </source>
</evidence>
<name>A0A9X2AYK4_9VIBR</name>
<evidence type="ECO:0000313" key="6">
    <source>
        <dbReference type="EMBL" id="MCJ2376782.1"/>
    </source>
</evidence>
<dbReference type="SUPFAM" id="SSF46785">
    <property type="entry name" value="Winged helix' DNA-binding domain"/>
    <property type="match status" value="1"/>
</dbReference>
<dbReference type="PRINTS" id="PR00039">
    <property type="entry name" value="HTHLYSR"/>
</dbReference>
<comment type="caution">
    <text evidence="6">The sequence shown here is derived from an EMBL/GenBank/DDBJ whole genome shotgun (WGS) entry which is preliminary data.</text>
</comment>
<dbReference type="Pfam" id="PF00126">
    <property type="entry name" value="HTH_1"/>
    <property type="match status" value="1"/>
</dbReference>
<dbReference type="GO" id="GO:0006351">
    <property type="term" value="P:DNA-templated transcription"/>
    <property type="evidence" value="ECO:0007669"/>
    <property type="project" value="TreeGrafter"/>
</dbReference>
<dbReference type="InterPro" id="IPR036388">
    <property type="entry name" value="WH-like_DNA-bd_sf"/>
</dbReference>
<keyword evidence="3" id="KW-0238">DNA-binding</keyword>
<feature type="domain" description="HTH lysR-type" evidence="5">
    <location>
        <begin position="5"/>
        <end position="62"/>
    </location>
</feature>
<dbReference type="PANTHER" id="PTHR30537">
    <property type="entry name" value="HTH-TYPE TRANSCRIPTIONAL REGULATOR"/>
    <property type="match status" value="1"/>
</dbReference>
<dbReference type="RefSeq" id="WP_244356704.1">
    <property type="nucleotide sequence ID" value="NZ_JAJNNZ010000005.1"/>
</dbReference>
<dbReference type="Gene3D" id="1.10.10.10">
    <property type="entry name" value="Winged helix-like DNA-binding domain superfamily/Winged helix DNA-binding domain"/>
    <property type="match status" value="1"/>
</dbReference>
<evidence type="ECO:0000256" key="4">
    <source>
        <dbReference type="ARBA" id="ARBA00023163"/>
    </source>
</evidence>
<dbReference type="GO" id="GO:0003700">
    <property type="term" value="F:DNA-binding transcription factor activity"/>
    <property type="evidence" value="ECO:0007669"/>
    <property type="project" value="InterPro"/>
</dbReference>
<dbReference type="PANTHER" id="PTHR30537:SF5">
    <property type="entry name" value="HTH-TYPE TRANSCRIPTIONAL ACTIVATOR TTDR-RELATED"/>
    <property type="match status" value="1"/>
</dbReference>
<protein>
    <submittedName>
        <fullName evidence="6">LysR family transcriptional regulator</fullName>
    </submittedName>
</protein>
<sequence length="296" mass="33125">MNQDINLADVRAFVFVANLGSFTKAAQALNVSRSHVSRQIQSLEKSMKVSLIVRSTRTMKLTETGRRFLSACDGALYSIDLAVTKAVNEVEAVQGNIKVNCVGGVIGEELIAGKLVQFLQQHPDVTIELDFSSHRVDLLEDDFDLAIRMGSLPDASYVARHLRDVDMATLASNDYLMNNPKINHPRDLLNHRCLTGSVSKWKFKRSKSDEEYEVSILGGLKCKNGRVLVEGAKKGIGIIRVPTMYCVKELESGTLCSVMSNWHVPSVPLSVIYHKDRYQPRRLRECIEFLVNSMRV</sequence>
<dbReference type="Proteomes" id="UP001139488">
    <property type="component" value="Unassembled WGS sequence"/>
</dbReference>
<evidence type="ECO:0000313" key="7">
    <source>
        <dbReference type="Proteomes" id="UP001139488"/>
    </source>
</evidence>
<organism evidence="6 7">
    <name type="scientific">Vibrio gelatinilyticus</name>
    <dbReference type="NCBI Taxonomy" id="2893468"/>
    <lineage>
        <taxon>Bacteria</taxon>
        <taxon>Pseudomonadati</taxon>
        <taxon>Pseudomonadota</taxon>
        <taxon>Gammaproteobacteria</taxon>
        <taxon>Vibrionales</taxon>
        <taxon>Vibrionaceae</taxon>
        <taxon>Vibrio</taxon>
    </lineage>
</organism>
<dbReference type="PROSITE" id="PS50931">
    <property type="entry name" value="HTH_LYSR"/>
    <property type="match status" value="1"/>
</dbReference>
<evidence type="ECO:0000256" key="2">
    <source>
        <dbReference type="ARBA" id="ARBA00023015"/>
    </source>
</evidence>